<organism evidence="3 4">
    <name type="scientific">Lojkania enalia</name>
    <dbReference type="NCBI Taxonomy" id="147567"/>
    <lineage>
        <taxon>Eukaryota</taxon>
        <taxon>Fungi</taxon>
        <taxon>Dikarya</taxon>
        <taxon>Ascomycota</taxon>
        <taxon>Pezizomycotina</taxon>
        <taxon>Dothideomycetes</taxon>
        <taxon>Pleosporomycetidae</taxon>
        <taxon>Pleosporales</taxon>
        <taxon>Pleosporales incertae sedis</taxon>
        <taxon>Lojkania</taxon>
    </lineage>
</organism>
<name>A0A9P4K536_9PLEO</name>
<dbReference type="SUPFAM" id="SSF102198">
    <property type="entry name" value="Putative cyclase"/>
    <property type="match status" value="1"/>
</dbReference>
<dbReference type="PANTHER" id="PTHR34861:SF10">
    <property type="entry name" value="CYCLASE"/>
    <property type="match status" value="1"/>
</dbReference>
<evidence type="ECO:0008006" key="5">
    <source>
        <dbReference type="Google" id="ProtNLM"/>
    </source>
</evidence>
<accession>A0A9P4K536</accession>
<keyword evidence="4" id="KW-1185">Reference proteome</keyword>
<dbReference type="Proteomes" id="UP000800093">
    <property type="component" value="Unassembled WGS sequence"/>
</dbReference>
<gene>
    <name evidence="3" type="ORF">CC78DRAFT_523484</name>
</gene>
<proteinExistence type="inferred from homology"/>
<protein>
    <recommendedName>
        <fullName evidence="5">Cyclase</fullName>
    </recommendedName>
</protein>
<evidence type="ECO:0000256" key="2">
    <source>
        <dbReference type="SAM" id="MobiDB-lite"/>
    </source>
</evidence>
<dbReference type="GO" id="GO:0019441">
    <property type="term" value="P:L-tryptophan catabolic process to kynurenine"/>
    <property type="evidence" value="ECO:0007669"/>
    <property type="project" value="InterPro"/>
</dbReference>
<dbReference type="GO" id="GO:0004061">
    <property type="term" value="F:arylformamidase activity"/>
    <property type="evidence" value="ECO:0007669"/>
    <property type="project" value="InterPro"/>
</dbReference>
<dbReference type="EMBL" id="ML986684">
    <property type="protein sequence ID" value="KAF2260290.1"/>
    <property type="molecule type" value="Genomic_DNA"/>
</dbReference>
<dbReference type="Gene3D" id="3.50.30.50">
    <property type="entry name" value="Putative cyclase"/>
    <property type="match status" value="1"/>
</dbReference>
<dbReference type="PANTHER" id="PTHR34861">
    <property type="match status" value="1"/>
</dbReference>
<dbReference type="Pfam" id="PF04199">
    <property type="entry name" value="Cyclase"/>
    <property type="match status" value="1"/>
</dbReference>
<dbReference type="InterPro" id="IPR037175">
    <property type="entry name" value="KFase_sf"/>
</dbReference>
<evidence type="ECO:0000313" key="4">
    <source>
        <dbReference type="Proteomes" id="UP000800093"/>
    </source>
</evidence>
<reference evidence="4" key="1">
    <citation type="journal article" date="2020" name="Stud. Mycol.">
        <title>101 Dothideomycetes genomes: A test case for predicting lifestyles and emergence of pathogens.</title>
        <authorList>
            <person name="Haridas S."/>
            <person name="Albert R."/>
            <person name="Binder M."/>
            <person name="Bloem J."/>
            <person name="LaButti K."/>
            <person name="Salamov A."/>
            <person name="Andreopoulos B."/>
            <person name="Baker S."/>
            <person name="Barry K."/>
            <person name="Bills G."/>
            <person name="Bluhm B."/>
            <person name="Cannon C."/>
            <person name="Castanera R."/>
            <person name="Culley D."/>
            <person name="Daum C."/>
            <person name="Ezra D."/>
            <person name="Gonzalez J."/>
            <person name="Henrissat B."/>
            <person name="Kuo A."/>
            <person name="Liang C."/>
            <person name="Lipzen A."/>
            <person name="Lutzoni F."/>
            <person name="Magnuson J."/>
            <person name="Mondo S."/>
            <person name="Nolan M."/>
            <person name="Ohm R."/>
            <person name="Pangilinan J."/>
            <person name="Park H.-J."/>
            <person name="Ramirez L."/>
            <person name="Alfaro M."/>
            <person name="Sun H."/>
            <person name="Tritt A."/>
            <person name="Yoshinaga Y."/>
            <person name="Zwiers L.-H."/>
            <person name="Turgeon B."/>
            <person name="Goodwin S."/>
            <person name="Spatafora J."/>
            <person name="Crous P."/>
            <person name="Grigoriev I."/>
        </authorList>
    </citation>
    <scope>NUCLEOTIDE SEQUENCE [LARGE SCALE GENOMIC DNA]</scope>
    <source>
        <strain evidence="4">CBS 304.66</strain>
    </source>
</reference>
<evidence type="ECO:0000313" key="3">
    <source>
        <dbReference type="EMBL" id="KAF2260290.1"/>
    </source>
</evidence>
<dbReference type="AlphaFoldDB" id="A0A9P4K536"/>
<comment type="similarity">
    <text evidence="1">Belongs to the Cyclase 1 superfamily.</text>
</comment>
<dbReference type="InterPro" id="IPR007325">
    <property type="entry name" value="KFase/CYL"/>
</dbReference>
<dbReference type="OrthoDB" id="5396at2759"/>
<comment type="caution">
    <text evidence="3">The sequence shown here is derived from an EMBL/GenBank/DDBJ whole genome shotgun (WGS) entry which is preliminary data.</text>
</comment>
<sequence length="329" mass="36706">MVRLDPNGDTSTFPKRSHLPHVSGTPQGAAWFWGGNDELGRLNLLTPQRILKATQSCVRTGHVVSLNLALSQPDPELLGRKTLKHRMHLLTDGRFDDELSLNMQSSSQWNGFRHFADPRTGFFYNGVTSDLIAPDEGEEPRTTKLGIDVWAKRGIVGRGVLLDVFTWKKEAYDPFTTELITAGDLKRCAESQNVSFETGDILLVRTGWLHKYHSLTDAERKKKAEIDMMQHKYVGLESSDAMKDFLHDMYFAAAVTDSLNFEAWPPISFEGSLHASMLPLWGMPIGELWDLEALAEQCRGTHRWDFLLTSAPGNVPGGVGSPPNALAIF</sequence>
<evidence type="ECO:0000256" key="1">
    <source>
        <dbReference type="ARBA" id="ARBA00007865"/>
    </source>
</evidence>
<feature type="region of interest" description="Disordered" evidence="2">
    <location>
        <begin position="1"/>
        <end position="21"/>
    </location>
</feature>